<proteinExistence type="predicted"/>
<keyword evidence="1" id="KW-0812">Transmembrane</keyword>
<accession>A0A316E791</accession>
<keyword evidence="1" id="KW-1133">Transmembrane helix</keyword>
<gene>
    <name evidence="2" type="ORF">LX92_04285</name>
</gene>
<comment type="caution">
    <text evidence="2">The sequence shown here is derived from an EMBL/GenBank/DDBJ whole genome shotgun (WGS) entry which is preliminary data.</text>
</comment>
<dbReference type="AlphaFoldDB" id="A0A316E791"/>
<keyword evidence="1" id="KW-0472">Membrane</keyword>
<protein>
    <submittedName>
        <fullName evidence="2">Uncharacterized protein</fullName>
    </submittedName>
</protein>
<feature type="transmembrane region" description="Helical" evidence="1">
    <location>
        <begin position="47"/>
        <end position="63"/>
    </location>
</feature>
<dbReference type="Proteomes" id="UP000245667">
    <property type="component" value="Unassembled WGS sequence"/>
</dbReference>
<organism evidence="2 3">
    <name type="scientific">Maribacter polysiphoniae</name>
    <dbReference type="NCBI Taxonomy" id="429344"/>
    <lineage>
        <taxon>Bacteria</taxon>
        <taxon>Pseudomonadati</taxon>
        <taxon>Bacteroidota</taxon>
        <taxon>Flavobacteriia</taxon>
        <taxon>Flavobacteriales</taxon>
        <taxon>Flavobacteriaceae</taxon>
        <taxon>Maribacter</taxon>
    </lineage>
</organism>
<dbReference type="EMBL" id="QGGQ01000016">
    <property type="protein sequence ID" value="PWK18820.1"/>
    <property type="molecule type" value="Genomic_DNA"/>
</dbReference>
<name>A0A316E791_9FLAO</name>
<reference evidence="2 3" key="1">
    <citation type="submission" date="2018-05" db="EMBL/GenBank/DDBJ databases">
        <title>Genomic Encyclopedia of Archaeal and Bacterial Type Strains, Phase II (KMG-II): from individual species to whole genera.</title>
        <authorList>
            <person name="Goeker M."/>
        </authorList>
    </citation>
    <scope>NUCLEOTIDE SEQUENCE [LARGE SCALE GENOMIC DNA]</scope>
    <source>
        <strain evidence="2 3">DSM 23514</strain>
    </source>
</reference>
<evidence type="ECO:0000313" key="2">
    <source>
        <dbReference type="EMBL" id="PWK18820.1"/>
    </source>
</evidence>
<feature type="transmembrane region" description="Helical" evidence="1">
    <location>
        <begin position="21"/>
        <end position="41"/>
    </location>
</feature>
<evidence type="ECO:0000313" key="3">
    <source>
        <dbReference type="Proteomes" id="UP000245667"/>
    </source>
</evidence>
<evidence type="ECO:0000256" key="1">
    <source>
        <dbReference type="SAM" id="Phobius"/>
    </source>
</evidence>
<sequence length="69" mass="8217">MLGVFDYTIKDKNQLIMKFQIVANNGFYMVKYPIYVVWFLGLSKKHAFVQATLYFLVIHQLFFEKSKDS</sequence>